<keyword evidence="13" id="KW-1185">Reference proteome</keyword>
<dbReference type="RefSeq" id="WP_204118926.1">
    <property type="nucleotide sequence ID" value="NZ_BOLV01000009.1"/>
</dbReference>
<keyword evidence="4" id="KW-0547">Nucleotide-binding</keyword>
<dbReference type="PANTHER" id="PTHR43290:SF2">
    <property type="entry name" value="MEVALONATE KINASE"/>
    <property type="match status" value="1"/>
</dbReference>
<dbReference type="SUPFAM" id="SSF55060">
    <property type="entry name" value="GHMP Kinase, C-terminal domain"/>
    <property type="match status" value="1"/>
</dbReference>
<dbReference type="Pfam" id="PF00288">
    <property type="entry name" value="GHMP_kinases_N"/>
    <property type="match status" value="1"/>
</dbReference>
<sequence>MQTATGISYAKIILIGEHAVVYGQPAIALPVPSVRLVATLAPAASGQMIESSFYHGALAAVTPAFAGIAKLIKALLAHFDASAAPFTLTIASMLPAERGMGSSAACSVAIIRAFYGAFAAPLTQTTLLNWASLSEKAIHGNPSGLDAATVSADRPQWFVRGEQLQPIAFPSRGVLVIADTGVKGQTGQAVAAVATLLKQNPAQYGPLIEQIGAATRLAATALGEDDLLALGQQMTVAQQALAQLGVSSSQLNQLIEIANAHGALGAKLTGSGQGGCMIALAANPAAAATIAAALTEAGATATWQYDFAQKENPA</sequence>
<feature type="domain" description="GHMP kinase C-terminal" evidence="11">
    <location>
        <begin position="219"/>
        <end position="298"/>
    </location>
</feature>
<keyword evidence="3 12" id="KW-0808">Transferase</keyword>
<evidence type="ECO:0000313" key="12">
    <source>
        <dbReference type="EMBL" id="MFD1399977.1"/>
    </source>
</evidence>
<gene>
    <name evidence="12" type="primary">mvk</name>
    <name evidence="12" type="ORF">ACFQ41_11715</name>
</gene>
<accession>A0ABW4BHL3</accession>
<keyword evidence="5 12" id="KW-0418">Kinase</keyword>
<keyword evidence="7" id="KW-0460">Magnesium</keyword>
<comment type="pathway">
    <text evidence="9">Isoprenoid biosynthesis; isopentenyl diphosphate biosynthesis via mevalonate pathway; isopentenyl diphosphate from (R)-mevalonate: step 1/3.</text>
</comment>
<dbReference type="SUPFAM" id="SSF54211">
    <property type="entry name" value="Ribosomal protein S5 domain 2-like"/>
    <property type="match status" value="1"/>
</dbReference>
<name>A0ABW4BHL3_9LACO</name>
<evidence type="ECO:0000256" key="1">
    <source>
        <dbReference type="ARBA" id="ARBA00022490"/>
    </source>
</evidence>
<dbReference type="PANTHER" id="PTHR43290">
    <property type="entry name" value="MEVALONATE KINASE"/>
    <property type="match status" value="1"/>
</dbReference>
<dbReference type="NCBIfam" id="TIGR00549">
    <property type="entry name" value="mevalon_kin"/>
    <property type="match status" value="1"/>
</dbReference>
<comment type="caution">
    <text evidence="12">The sequence shown here is derived from an EMBL/GenBank/DDBJ whole genome shotgun (WGS) entry which is preliminary data.</text>
</comment>
<evidence type="ECO:0000259" key="10">
    <source>
        <dbReference type="Pfam" id="PF00288"/>
    </source>
</evidence>
<feature type="domain" description="GHMP kinase N-terminal" evidence="10">
    <location>
        <begin position="70"/>
        <end position="149"/>
    </location>
</feature>
<evidence type="ECO:0000256" key="3">
    <source>
        <dbReference type="ARBA" id="ARBA00022679"/>
    </source>
</evidence>
<keyword evidence="8" id="KW-0443">Lipid metabolism</keyword>
<dbReference type="Pfam" id="PF08544">
    <property type="entry name" value="GHMP_kinases_C"/>
    <property type="match status" value="1"/>
</dbReference>
<dbReference type="InterPro" id="IPR036554">
    <property type="entry name" value="GHMP_kinase_C_sf"/>
</dbReference>
<dbReference type="InterPro" id="IPR020568">
    <property type="entry name" value="Ribosomal_Su5_D2-typ_SF"/>
</dbReference>
<dbReference type="PRINTS" id="PR00959">
    <property type="entry name" value="MEVGALKINASE"/>
</dbReference>
<dbReference type="Proteomes" id="UP001597199">
    <property type="component" value="Unassembled WGS sequence"/>
</dbReference>
<protein>
    <submittedName>
        <fullName evidence="12">Mevalonate kinase</fullName>
        <ecNumber evidence="12">2.7.1.36</ecNumber>
    </submittedName>
</protein>
<dbReference type="EC" id="2.7.1.36" evidence="12"/>
<dbReference type="InterPro" id="IPR006204">
    <property type="entry name" value="GHMP_kinase_N_dom"/>
</dbReference>
<evidence type="ECO:0000256" key="5">
    <source>
        <dbReference type="ARBA" id="ARBA00022777"/>
    </source>
</evidence>
<evidence type="ECO:0000313" key="13">
    <source>
        <dbReference type="Proteomes" id="UP001597199"/>
    </source>
</evidence>
<evidence type="ECO:0000256" key="6">
    <source>
        <dbReference type="ARBA" id="ARBA00022840"/>
    </source>
</evidence>
<evidence type="ECO:0000256" key="9">
    <source>
        <dbReference type="ARBA" id="ARBA00029438"/>
    </source>
</evidence>
<dbReference type="Gene3D" id="3.30.70.890">
    <property type="entry name" value="GHMP kinase, C-terminal domain"/>
    <property type="match status" value="1"/>
</dbReference>
<dbReference type="InterPro" id="IPR013750">
    <property type="entry name" value="GHMP_kinase_C_dom"/>
</dbReference>
<evidence type="ECO:0000256" key="7">
    <source>
        <dbReference type="ARBA" id="ARBA00022842"/>
    </source>
</evidence>
<evidence type="ECO:0000256" key="8">
    <source>
        <dbReference type="ARBA" id="ARBA00023098"/>
    </source>
</evidence>
<reference evidence="13" key="1">
    <citation type="journal article" date="2019" name="Int. J. Syst. Evol. Microbiol.">
        <title>The Global Catalogue of Microorganisms (GCM) 10K type strain sequencing project: providing services to taxonomists for standard genome sequencing and annotation.</title>
        <authorList>
            <consortium name="The Broad Institute Genomics Platform"/>
            <consortium name="The Broad Institute Genome Sequencing Center for Infectious Disease"/>
            <person name="Wu L."/>
            <person name="Ma J."/>
        </authorList>
    </citation>
    <scope>NUCLEOTIDE SEQUENCE [LARGE SCALE GENOMIC DNA]</scope>
    <source>
        <strain evidence="13">CCM 9110</strain>
    </source>
</reference>
<keyword evidence="6" id="KW-0067">ATP-binding</keyword>
<evidence type="ECO:0000256" key="2">
    <source>
        <dbReference type="ARBA" id="ARBA00022516"/>
    </source>
</evidence>
<proteinExistence type="predicted"/>
<keyword evidence="2" id="KW-0444">Lipid biosynthesis</keyword>
<dbReference type="EMBL" id="JBHTOA010000046">
    <property type="protein sequence ID" value="MFD1399977.1"/>
    <property type="molecule type" value="Genomic_DNA"/>
</dbReference>
<dbReference type="InterPro" id="IPR014721">
    <property type="entry name" value="Ribsml_uS5_D2-typ_fold_subgr"/>
</dbReference>
<dbReference type="GO" id="GO:0004496">
    <property type="term" value="F:mevalonate kinase activity"/>
    <property type="evidence" value="ECO:0007669"/>
    <property type="project" value="UniProtKB-EC"/>
</dbReference>
<keyword evidence="1" id="KW-0963">Cytoplasm</keyword>
<dbReference type="Gene3D" id="3.30.230.10">
    <property type="match status" value="1"/>
</dbReference>
<organism evidence="12 13">
    <name type="scientific">Lacticaseibacillus suilingensis</name>
    <dbReference type="NCBI Taxonomy" id="2799577"/>
    <lineage>
        <taxon>Bacteria</taxon>
        <taxon>Bacillati</taxon>
        <taxon>Bacillota</taxon>
        <taxon>Bacilli</taxon>
        <taxon>Lactobacillales</taxon>
        <taxon>Lactobacillaceae</taxon>
        <taxon>Lacticaseibacillus</taxon>
    </lineage>
</organism>
<evidence type="ECO:0000256" key="4">
    <source>
        <dbReference type="ARBA" id="ARBA00022741"/>
    </source>
</evidence>
<evidence type="ECO:0000259" key="11">
    <source>
        <dbReference type="Pfam" id="PF08544"/>
    </source>
</evidence>
<dbReference type="InterPro" id="IPR006205">
    <property type="entry name" value="Mev_gal_kin"/>
</dbReference>